<keyword evidence="1" id="KW-0802">TPR repeat</keyword>
<feature type="coiled-coil region" evidence="2">
    <location>
        <begin position="408"/>
        <end position="440"/>
    </location>
</feature>
<feature type="compositionally biased region" description="Basic and acidic residues" evidence="3">
    <location>
        <begin position="628"/>
        <end position="641"/>
    </location>
</feature>
<dbReference type="AlphaFoldDB" id="A0AAD5A5T4"/>
<sequence>MDRDLLRQSLAFHGQSLFSLLKCEQSENPDFKHITADLDKSLIERDKEDDSPVVEQFIARKADLLFDPAWKSTTPGEDDWQEETQEPYAIMPPLEQFMDVSYNERRDLFYRDLERGDVVIGRITSIRDFGFFVNLLCTAGGIERDIEDLEITGLCPIRDVPSTGNHDDPLSYFQIGDLIRAGVKDIDRYDEKLTISLHSTSLALNMEGIKLGVISKEDLPLHYIRGEQVTADSSESYEMLLQSSPGFSNPSNVDYLLGKLGIGDTQSHSLMRGLQSKHFMEDDFASAIRKKQSASWALKCVKSGVNHFKAGRYVEAMNEYNKALEIDTNNVEALVARGALYATRGSLMKAISDFELALEGCPTHRNAKKYLCQTLVERGGQLEEEEKLITAEGLYKKAISLDNTFYEAKEALRKLQMHIQEALKLKAEEAAKEKDKQQTAETSAEKLRKILKEEKRMKKKRKRSDSTSETSSSSDSSDDDLSSRKKNKKRKHKRRRSSHSAKKHKHKASSRDDDEEHYPVPANTSASFINEKQSLVKLFDGAENRRTSHEKSREGRFEDDPFSRSPETEDRKGKGQTECFSELNVRDKDAFRDRKRSEDEHSTRQESCRSSRVSSSRKDSSSSAYSETSRKSDLRDFDSRKSSSRTSRNSHSSDSRRSDCYNSGSHGRSEVKEGNNGHDRRLSSSDGSKASAGNLKKNLPTNLLDIFNQIAEFQKEKKQNK</sequence>
<dbReference type="InterPro" id="IPR012340">
    <property type="entry name" value="NA-bd_OB-fold"/>
</dbReference>
<feature type="compositionally biased region" description="Basic residues" evidence="3">
    <location>
        <begin position="484"/>
        <end position="508"/>
    </location>
</feature>
<feature type="region of interest" description="Disordered" evidence="3">
    <location>
        <begin position="452"/>
        <end position="702"/>
    </location>
</feature>
<keyword evidence="6" id="KW-1185">Reference proteome</keyword>
<dbReference type="SMART" id="SM00028">
    <property type="entry name" value="TPR"/>
    <property type="match status" value="3"/>
</dbReference>
<feature type="repeat" description="TPR" evidence="1">
    <location>
        <begin position="331"/>
        <end position="364"/>
    </location>
</feature>
<feature type="domain" description="S1 motif" evidence="4">
    <location>
        <begin position="116"/>
        <end position="198"/>
    </location>
</feature>
<dbReference type="InterPro" id="IPR019734">
    <property type="entry name" value="TPR_rpt"/>
</dbReference>
<feature type="compositionally biased region" description="Polar residues" evidence="3">
    <location>
        <begin position="522"/>
        <end position="533"/>
    </location>
</feature>
<reference evidence="5" key="1">
    <citation type="submission" date="2018-07" db="EMBL/GenBank/DDBJ databases">
        <title>Comparative genomics of catfishes provides insights into carnivory and benthic adaptation.</title>
        <authorList>
            <person name="Zhang Y."/>
            <person name="Wang D."/>
            <person name="Peng Z."/>
            <person name="Zheng S."/>
            <person name="Shao F."/>
            <person name="Tao W."/>
        </authorList>
    </citation>
    <scope>NUCLEOTIDE SEQUENCE</scope>
    <source>
        <strain evidence="5">Chongqing</strain>
    </source>
</reference>
<protein>
    <submittedName>
        <fullName evidence="5">Tetratricopeptide repeat protein 14</fullName>
    </submittedName>
</protein>
<accession>A0AAD5A5T4</accession>
<dbReference type="SUPFAM" id="SSF48452">
    <property type="entry name" value="TPR-like"/>
    <property type="match status" value="1"/>
</dbReference>
<proteinExistence type="predicted"/>
<evidence type="ECO:0000313" key="6">
    <source>
        <dbReference type="Proteomes" id="UP001205998"/>
    </source>
</evidence>
<dbReference type="PROSITE" id="PS50126">
    <property type="entry name" value="S1"/>
    <property type="match status" value="1"/>
</dbReference>
<evidence type="ECO:0000313" key="5">
    <source>
        <dbReference type="EMBL" id="KAI5609819.1"/>
    </source>
</evidence>
<dbReference type="SMART" id="SM00316">
    <property type="entry name" value="S1"/>
    <property type="match status" value="1"/>
</dbReference>
<dbReference type="InterPro" id="IPR003029">
    <property type="entry name" value="S1_domain"/>
</dbReference>
<dbReference type="PANTHER" id="PTHR23184:SF9">
    <property type="entry name" value="TETRATRICOPEPTIDE REPEAT PROTEIN 14"/>
    <property type="match status" value="1"/>
</dbReference>
<dbReference type="Proteomes" id="UP001205998">
    <property type="component" value="Unassembled WGS sequence"/>
</dbReference>
<feature type="compositionally biased region" description="Basic and acidic residues" evidence="3">
    <location>
        <begin position="584"/>
        <end position="609"/>
    </location>
</feature>
<dbReference type="Pfam" id="PF13414">
    <property type="entry name" value="TPR_11"/>
    <property type="match status" value="1"/>
</dbReference>
<name>A0AAD5A5T4_SILAS</name>
<dbReference type="GO" id="GO:0003676">
    <property type="term" value="F:nucleic acid binding"/>
    <property type="evidence" value="ECO:0007669"/>
    <property type="project" value="InterPro"/>
</dbReference>
<dbReference type="Gene3D" id="2.40.50.140">
    <property type="entry name" value="Nucleic acid-binding proteins"/>
    <property type="match status" value="1"/>
</dbReference>
<feature type="compositionally biased region" description="Basic and acidic residues" evidence="3">
    <location>
        <begin position="667"/>
        <end position="683"/>
    </location>
</feature>
<comment type="caution">
    <text evidence="5">The sequence shown here is derived from an EMBL/GenBank/DDBJ whole genome shotgun (WGS) entry which is preliminary data.</text>
</comment>
<evidence type="ECO:0000256" key="1">
    <source>
        <dbReference type="PROSITE-ProRule" id="PRU00339"/>
    </source>
</evidence>
<feature type="repeat" description="TPR" evidence="1">
    <location>
        <begin position="297"/>
        <end position="330"/>
    </location>
</feature>
<dbReference type="EMBL" id="MU575040">
    <property type="protein sequence ID" value="KAI5609819.1"/>
    <property type="molecule type" value="Genomic_DNA"/>
</dbReference>
<dbReference type="InterPro" id="IPR039190">
    <property type="entry name" value="TTC14"/>
</dbReference>
<evidence type="ECO:0000259" key="4">
    <source>
        <dbReference type="PROSITE" id="PS50126"/>
    </source>
</evidence>
<dbReference type="InterPro" id="IPR011990">
    <property type="entry name" value="TPR-like_helical_dom_sf"/>
</dbReference>
<evidence type="ECO:0000256" key="3">
    <source>
        <dbReference type="SAM" id="MobiDB-lite"/>
    </source>
</evidence>
<dbReference type="Pfam" id="PF00575">
    <property type="entry name" value="S1"/>
    <property type="match status" value="1"/>
</dbReference>
<keyword evidence="2" id="KW-0175">Coiled coil</keyword>
<feature type="compositionally biased region" description="Basic and acidic residues" evidence="3">
    <location>
        <begin position="540"/>
        <end position="575"/>
    </location>
</feature>
<organism evidence="5 6">
    <name type="scientific">Silurus asotus</name>
    <name type="common">Amur catfish</name>
    <name type="synonym">Parasilurus asotus</name>
    <dbReference type="NCBI Taxonomy" id="30991"/>
    <lineage>
        <taxon>Eukaryota</taxon>
        <taxon>Metazoa</taxon>
        <taxon>Chordata</taxon>
        <taxon>Craniata</taxon>
        <taxon>Vertebrata</taxon>
        <taxon>Euteleostomi</taxon>
        <taxon>Actinopterygii</taxon>
        <taxon>Neopterygii</taxon>
        <taxon>Teleostei</taxon>
        <taxon>Ostariophysi</taxon>
        <taxon>Siluriformes</taxon>
        <taxon>Siluridae</taxon>
        <taxon>Silurus</taxon>
    </lineage>
</organism>
<dbReference type="PANTHER" id="PTHR23184">
    <property type="entry name" value="TETRATRICOPEPTIDE REPEAT PROTEIN 14"/>
    <property type="match status" value="1"/>
</dbReference>
<evidence type="ECO:0000256" key="2">
    <source>
        <dbReference type="SAM" id="Coils"/>
    </source>
</evidence>
<dbReference type="Gene3D" id="1.25.40.10">
    <property type="entry name" value="Tetratricopeptide repeat domain"/>
    <property type="match status" value="1"/>
</dbReference>
<dbReference type="PROSITE" id="PS50005">
    <property type="entry name" value="TPR"/>
    <property type="match status" value="2"/>
</dbReference>
<gene>
    <name evidence="5" type="ORF">C0J50_5799</name>
</gene>
<dbReference type="SUPFAM" id="SSF50249">
    <property type="entry name" value="Nucleic acid-binding proteins"/>
    <property type="match status" value="1"/>
</dbReference>